<evidence type="ECO:0000313" key="4">
    <source>
        <dbReference type="EMBL" id="KPV38936.1"/>
    </source>
</evidence>
<reference evidence="4 5" key="1">
    <citation type="submission" date="2015-09" db="EMBL/GenBank/DDBJ databases">
        <title>Draft genome sequence of Alicyclobacillus ferrooxydans DSM 22381.</title>
        <authorList>
            <person name="Hemp J."/>
        </authorList>
    </citation>
    <scope>NUCLEOTIDE SEQUENCE [LARGE SCALE GENOMIC DNA]</scope>
    <source>
        <strain evidence="4 5">TC-34</strain>
    </source>
</reference>
<dbReference type="EMBL" id="LJCO01000108">
    <property type="protein sequence ID" value="KPV38936.1"/>
    <property type="molecule type" value="Genomic_DNA"/>
</dbReference>
<dbReference type="STRING" id="471514.AN477_23105"/>
<organism evidence="4 5">
    <name type="scientific">Alicyclobacillus ferrooxydans</name>
    <dbReference type="NCBI Taxonomy" id="471514"/>
    <lineage>
        <taxon>Bacteria</taxon>
        <taxon>Bacillati</taxon>
        <taxon>Bacillota</taxon>
        <taxon>Bacilli</taxon>
        <taxon>Bacillales</taxon>
        <taxon>Alicyclobacillaceae</taxon>
        <taxon>Alicyclobacillus</taxon>
    </lineage>
</organism>
<dbReference type="SUPFAM" id="SSF46689">
    <property type="entry name" value="Homeodomain-like"/>
    <property type="match status" value="1"/>
</dbReference>
<dbReference type="InterPro" id="IPR009057">
    <property type="entry name" value="Homeodomain-like_sf"/>
</dbReference>
<keyword evidence="1" id="KW-0805">Transcription regulation</keyword>
<dbReference type="AlphaFoldDB" id="A0A0P9CJC7"/>
<dbReference type="Proteomes" id="UP000050482">
    <property type="component" value="Unassembled WGS sequence"/>
</dbReference>
<gene>
    <name evidence="4" type="ORF">AN477_23105</name>
</gene>
<evidence type="ECO:0000259" key="3">
    <source>
        <dbReference type="Pfam" id="PF13305"/>
    </source>
</evidence>
<dbReference type="InterPro" id="IPR036271">
    <property type="entry name" value="Tet_transcr_reg_TetR-rel_C_sf"/>
</dbReference>
<evidence type="ECO:0000256" key="1">
    <source>
        <dbReference type="ARBA" id="ARBA00023015"/>
    </source>
</evidence>
<sequence>MSQRTRIDLPTILKAATEIVDSQGLESLGLATLAQKLGIRSPSLYNHIDGLPGLRIELAIHGCDLLNSVISRAAIGKSGDNAVYALAEEYLAFARSHPGLYEAVQRVSDPQEGQWQQTARRLVETVVQVFQHYGLDDYTSIHAVRSFRSMVHGFISLERNEGFKMPISVDDSYRFLIDTFLLGLHSKMQAAQCAGELE</sequence>
<proteinExistence type="predicted"/>
<keyword evidence="2" id="KW-0804">Transcription</keyword>
<accession>A0A0P9CJC7</accession>
<dbReference type="Pfam" id="PF13305">
    <property type="entry name" value="TetR_C_33"/>
    <property type="match status" value="1"/>
</dbReference>
<dbReference type="OrthoDB" id="71867at2"/>
<feature type="domain" description="HTH-type transcriptional regulator MT1864/Rv1816-like C-terminal" evidence="3">
    <location>
        <begin position="84"/>
        <end position="180"/>
    </location>
</feature>
<dbReference type="SUPFAM" id="SSF48498">
    <property type="entry name" value="Tetracyclin repressor-like, C-terminal domain"/>
    <property type="match status" value="1"/>
</dbReference>
<protein>
    <submittedName>
        <fullName evidence="4">TetR family transcriptional regulator</fullName>
    </submittedName>
</protein>
<dbReference type="Gene3D" id="1.10.357.10">
    <property type="entry name" value="Tetracycline Repressor, domain 2"/>
    <property type="match status" value="1"/>
</dbReference>
<dbReference type="RefSeq" id="WP_054971541.1">
    <property type="nucleotide sequence ID" value="NZ_LJCO01000108.1"/>
</dbReference>
<dbReference type="Gene3D" id="1.10.10.60">
    <property type="entry name" value="Homeodomain-like"/>
    <property type="match status" value="1"/>
</dbReference>
<name>A0A0P9CJC7_9BACL</name>
<comment type="caution">
    <text evidence="4">The sequence shown here is derived from an EMBL/GenBank/DDBJ whole genome shotgun (WGS) entry which is preliminary data.</text>
</comment>
<dbReference type="PATRIC" id="fig|471514.4.peg.2267"/>
<evidence type="ECO:0000313" key="5">
    <source>
        <dbReference type="Proteomes" id="UP000050482"/>
    </source>
</evidence>
<evidence type="ECO:0000256" key="2">
    <source>
        <dbReference type="ARBA" id="ARBA00023163"/>
    </source>
</evidence>
<keyword evidence="5" id="KW-1185">Reference proteome</keyword>
<dbReference type="InterPro" id="IPR025996">
    <property type="entry name" value="MT1864/Rv1816-like_C"/>
</dbReference>